<dbReference type="AlphaFoldDB" id="A0A660CHB2"/>
<proteinExistence type="predicted"/>
<dbReference type="SUPFAM" id="SSF47413">
    <property type="entry name" value="lambda repressor-like DNA-binding domains"/>
    <property type="match status" value="1"/>
</dbReference>
<organism evidence="1 2">
    <name type="scientific">Prauserella rugosa</name>
    <dbReference type="NCBI Taxonomy" id="43354"/>
    <lineage>
        <taxon>Bacteria</taxon>
        <taxon>Bacillati</taxon>
        <taxon>Actinomycetota</taxon>
        <taxon>Actinomycetes</taxon>
        <taxon>Pseudonocardiales</taxon>
        <taxon>Pseudonocardiaceae</taxon>
        <taxon>Prauserella</taxon>
    </lineage>
</organism>
<dbReference type="GO" id="GO:0003677">
    <property type="term" value="F:DNA binding"/>
    <property type="evidence" value="ECO:0007669"/>
    <property type="project" value="InterPro"/>
</dbReference>
<evidence type="ECO:0000313" key="2">
    <source>
        <dbReference type="Proteomes" id="UP000317303"/>
    </source>
</evidence>
<dbReference type="InterPro" id="IPR010982">
    <property type="entry name" value="Lambda_DNA-bd_dom_sf"/>
</dbReference>
<dbReference type="EMBL" id="VLJV01000001">
    <property type="protein sequence ID" value="TWH20305.1"/>
    <property type="molecule type" value="Genomic_DNA"/>
</dbReference>
<keyword evidence="2" id="KW-1185">Reference proteome</keyword>
<accession>A0A660CHB2</accession>
<comment type="caution">
    <text evidence="1">The sequence shown here is derived from an EMBL/GenBank/DDBJ whole genome shotgun (WGS) entry which is preliminary data.</text>
</comment>
<evidence type="ECO:0008006" key="3">
    <source>
        <dbReference type="Google" id="ProtNLM"/>
    </source>
</evidence>
<gene>
    <name evidence="1" type="ORF">JD82_02148</name>
</gene>
<dbReference type="Gene3D" id="1.10.260.40">
    <property type="entry name" value="lambda repressor-like DNA-binding domains"/>
    <property type="match status" value="1"/>
</dbReference>
<dbReference type="Proteomes" id="UP000317303">
    <property type="component" value="Unassembled WGS sequence"/>
</dbReference>
<dbReference type="OrthoDB" id="5186342at2"/>
<evidence type="ECO:0000313" key="1">
    <source>
        <dbReference type="EMBL" id="TWH20305.1"/>
    </source>
</evidence>
<name>A0A660CHB2_9PSEU</name>
<reference evidence="1 2" key="1">
    <citation type="submission" date="2019-07" db="EMBL/GenBank/DDBJ databases">
        <title>R&amp;d 2014.</title>
        <authorList>
            <person name="Klenk H.-P."/>
        </authorList>
    </citation>
    <scope>NUCLEOTIDE SEQUENCE [LARGE SCALE GENOMIC DNA]</scope>
    <source>
        <strain evidence="1 2">DSM 43194</strain>
    </source>
</reference>
<protein>
    <recommendedName>
        <fullName evidence="3">Helix-turn-helix protein</fullName>
    </recommendedName>
</protein>
<sequence length="126" mass="14419">MSEDWAAVAKAINDRVKELGWRQRELAERSQVSSAIVREIQRNTVNRKRSPRTLESLSITLGWHPDYLDAVLNGRQPPEGNLETPDTAAERLEKRMDSLDSRLSRIEAGLAAVVEQLRELTSRRER</sequence>